<gene>
    <name evidence="6" type="ORF">ACFQ1X_02100</name>
</gene>
<evidence type="ECO:0000256" key="1">
    <source>
        <dbReference type="ARBA" id="ARBA00004196"/>
    </source>
</evidence>
<evidence type="ECO:0000256" key="4">
    <source>
        <dbReference type="SAM" id="SignalP"/>
    </source>
</evidence>
<dbReference type="Pfam" id="PF13407">
    <property type="entry name" value="Peripla_BP_4"/>
    <property type="match status" value="1"/>
</dbReference>
<dbReference type="PROSITE" id="PS51257">
    <property type="entry name" value="PROKAR_LIPOPROTEIN"/>
    <property type="match status" value="1"/>
</dbReference>
<comment type="similarity">
    <text evidence="2">Belongs to the bacterial solute-binding protein 2 family.</text>
</comment>
<keyword evidence="3 4" id="KW-0732">Signal</keyword>
<sequence length="307" mass="33213">MRKILILIFMVSLIIIVSACGDGDVSDGEGEKNVAILTPFLSSVTTKQMVDTLEQQAGDKGWSTNVIDTNGDVGALASRMEDVISSNVDAIILVSTDPNQVKSQIDSAEEKGIPVFGSDASYIEGMTLNATSDNAEMSKLISNYLIEQIGEEGNLIVFTHRPHPGVLKRTEVLDELLKDYPDINVITEQEIQVPGPIENSRQQMENLLLANKETDSITAVWAGWDEPAIGAAQAIQAANREDIIVTGIDGNSQAIEMIENGSPIKATVKQNFDGMAEIVIEQMENVFDGGEVEDTEMYAPAELIEGK</sequence>
<keyword evidence="7" id="KW-1185">Reference proteome</keyword>
<dbReference type="PANTHER" id="PTHR46847">
    <property type="entry name" value="D-ALLOSE-BINDING PERIPLASMIC PROTEIN-RELATED"/>
    <property type="match status" value="1"/>
</dbReference>
<dbReference type="RefSeq" id="WP_144840484.1">
    <property type="nucleotide sequence ID" value="NZ_JBHTKI010000003.1"/>
</dbReference>
<evidence type="ECO:0000256" key="2">
    <source>
        <dbReference type="ARBA" id="ARBA00007639"/>
    </source>
</evidence>
<organism evidence="6 7">
    <name type="scientific">Metaplanococcus flavidus</name>
    <dbReference type="NCBI Taxonomy" id="569883"/>
    <lineage>
        <taxon>Bacteria</taxon>
        <taxon>Bacillati</taxon>
        <taxon>Bacillota</taxon>
        <taxon>Bacilli</taxon>
        <taxon>Bacillales</taxon>
        <taxon>Caryophanaceae</taxon>
        <taxon>Metaplanococcus</taxon>
    </lineage>
</organism>
<accession>A0ABW3L769</accession>
<evidence type="ECO:0000259" key="5">
    <source>
        <dbReference type="Pfam" id="PF13407"/>
    </source>
</evidence>
<name>A0ABW3L769_9BACL</name>
<dbReference type="PANTHER" id="PTHR46847:SF1">
    <property type="entry name" value="D-ALLOSE-BINDING PERIPLASMIC PROTEIN-RELATED"/>
    <property type="match status" value="1"/>
</dbReference>
<reference evidence="7" key="1">
    <citation type="journal article" date="2019" name="Int. J. Syst. Evol. Microbiol.">
        <title>The Global Catalogue of Microorganisms (GCM) 10K type strain sequencing project: providing services to taxonomists for standard genome sequencing and annotation.</title>
        <authorList>
            <consortium name="The Broad Institute Genomics Platform"/>
            <consortium name="The Broad Institute Genome Sequencing Center for Infectious Disease"/>
            <person name="Wu L."/>
            <person name="Ma J."/>
        </authorList>
    </citation>
    <scope>NUCLEOTIDE SEQUENCE [LARGE SCALE GENOMIC DNA]</scope>
    <source>
        <strain evidence="7">CCUG 56756</strain>
    </source>
</reference>
<evidence type="ECO:0000313" key="7">
    <source>
        <dbReference type="Proteomes" id="UP001597109"/>
    </source>
</evidence>
<dbReference type="SUPFAM" id="SSF53822">
    <property type="entry name" value="Periplasmic binding protein-like I"/>
    <property type="match status" value="1"/>
</dbReference>
<dbReference type="EMBL" id="JBHTKI010000003">
    <property type="protein sequence ID" value="MFD1030229.1"/>
    <property type="molecule type" value="Genomic_DNA"/>
</dbReference>
<protein>
    <submittedName>
        <fullName evidence="6">Sugar ABC transporter substrate-binding protein</fullName>
    </submittedName>
</protein>
<evidence type="ECO:0000256" key="3">
    <source>
        <dbReference type="ARBA" id="ARBA00022729"/>
    </source>
</evidence>
<dbReference type="Gene3D" id="3.40.50.2300">
    <property type="match status" value="2"/>
</dbReference>
<feature type="chain" id="PRO_5046793533" evidence="4">
    <location>
        <begin position="20"/>
        <end position="307"/>
    </location>
</feature>
<dbReference type="InterPro" id="IPR025997">
    <property type="entry name" value="SBP_2_dom"/>
</dbReference>
<comment type="subcellular location">
    <subcellularLocation>
        <location evidence="1">Cell envelope</location>
    </subcellularLocation>
</comment>
<proteinExistence type="inferred from homology"/>
<feature type="signal peptide" evidence="4">
    <location>
        <begin position="1"/>
        <end position="19"/>
    </location>
</feature>
<dbReference type="Proteomes" id="UP001597109">
    <property type="component" value="Unassembled WGS sequence"/>
</dbReference>
<feature type="domain" description="Periplasmic binding protein" evidence="5">
    <location>
        <begin position="35"/>
        <end position="290"/>
    </location>
</feature>
<dbReference type="InterPro" id="IPR028082">
    <property type="entry name" value="Peripla_BP_I"/>
</dbReference>
<evidence type="ECO:0000313" key="6">
    <source>
        <dbReference type="EMBL" id="MFD1030229.1"/>
    </source>
</evidence>
<comment type="caution">
    <text evidence="6">The sequence shown here is derived from an EMBL/GenBank/DDBJ whole genome shotgun (WGS) entry which is preliminary data.</text>
</comment>